<protein>
    <recommendedName>
        <fullName evidence="6">Glycosyltransferase</fullName>
    </recommendedName>
</protein>
<dbReference type="Gramene" id="rna-AYBTSS11_LOCUS9189">
    <property type="protein sequence ID" value="CAJ1939538.1"/>
    <property type="gene ID" value="gene-AYBTSS11_LOCUS9189"/>
</dbReference>
<dbReference type="Gene3D" id="3.40.50.2000">
    <property type="entry name" value="Glycogen Phosphorylase B"/>
    <property type="match status" value="3"/>
</dbReference>
<dbReference type="PANTHER" id="PTHR48047:SF135">
    <property type="entry name" value="GLYCOSYLTRANSFERASE"/>
    <property type="match status" value="1"/>
</dbReference>
<sequence length="387" mass="43305">MEKTFAKKGVKAIVITTLLNEHFISKVIGKSKTNDNKIHVQTIEFPSTEASLSGGCENTDSVPSLDLVHAFCMATGLLQDPLEQLLLKERPNCIVANIFFPWAIDATAKFGIPRLVFHGNGFFSLCADTCTMLYVPFKDVSFDFESFLIPNLPDHLRNVLGRKAWHIGPLSLCYKDSEEKAHRGKEASIDRHECLNWLETKKPNSVIYICFGSLTNLPDSQLREIAMGLEASGQQFMWVVRKNKEDGVEWLPDGLEKRMEGKGLIIRGWAPPVLILEDKAIGAFVTQCGWNSTLEAVSVGVPMITWPFIADQFFNEKLVTEVLKFGVPVGAKAWAGVGGDIVRWDAMEKAVKRIMTGEEAIEMKNRTKVLSELAKGQWKKEDPHIRI</sequence>
<reference evidence="4" key="1">
    <citation type="submission" date="2023-10" db="EMBL/GenBank/DDBJ databases">
        <authorList>
            <person name="Domelevo Entfellner J.-B."/>
        </authorList>
    </citation>
    <scope>NUCLEOTIDE SEQUENCE</scope>
</reference>
<evidence type="ECO:0000313" key="5">
    <source>
        <dbReference type="Proteomes" id="UP001189624"/>
    </source>
</evidence>
<dbReference type="CDD" id="cd03784">
    <property type="entry name" value="GT1_Gtf-like"/>
    <property type="match status" value="1"/>
</dbReference>
<keyword evidence="2" id="KW-0328">Glycosyltransferase</keyword>
<dbReference type="EMBL" id="OY731400">
    <property type="protein sequence ID" value="CAJ1939538.1"/>
    <property type="molecule type" value="Genomic_DNA"/>
</dbReference>
<keyword evidence="3" id="KW-0808">Transferase</keyword>
<evidence type="ECO:0008006" key="6">
    <source>
        <dbReference type="Google" id="ProtNLM"/>
    </source>
</evidence>
<dbReference type="InterPro" id="IPR002213">
    <property type="entry name" value="UDP_glucos_trans"/>
</dbReference>
<name>A0AA86S500_9FABA</name>
<dbReference type="Pfam" id="PF00201">
    <property type="entry name" value="UDPGT"/>
    <property type="match status" value="1"/>
</dbReference>
<dbReference type="Proteomes" id="UP001189624">
    <property type="component" value="Chromosome 3"/>
</dbReference>
<dbReference type="GO" id="GO:0035251">
    <property type="term" value="F:UDP-glucosyltransferase activity"/>
    <property type="evidence" value="ECO:0007669"/>
    <property type="project" value="TreeGrafter"/>
</dbReference>
<proteinExistence type="inferred from homology"/>
<evidence type="ECO:0000256" key="3">
    <source>
        <dbReference type="ARBA" id="ARBA00022679"/>
    </source>
</evidence>
<comment type="similarity">
    <text evidence="1">Belongs to the UDP-glycosyltransferase family.</text>
</comment>
<evidence type="ECO:0000256" key="1">
    <source>
        <dbReference type="ARBA" id="ARBA00009995"/>
    </source>
</evidence>
<dbReference type="PANTHER" id="PTHR48047">
    <property type="entry name" value="GLYCOSYLTRANSFERASE"/>
    <property type="match status" value="1"/>
</dbReference>
<keyword evidence="5" id="KW-1185">Reference proteome</keyword>
<dbReference type="AlphaFoldDB" id="A0AA86S500"/>
<evidence type="ECO:0000256" key="2">
    <source>
        <dbReference type="ARBA" id="ARBA00022676"/>
    </source>
</evidence>
<evidence type="ECO:0000313" key="4">
    <source>
        <dbReference type="EMBL" id="CAJ1939538.1"/>
    </source>
</evidence>
<dbReference type="SUPFAM" id="SSF53756">
    <property type="entry name" value="UDP-Glycosyltransferase/glycogen phosphorylase"/>
    <property type="match status" value="1"/>
</dbReference>
<accession>A0AA86S500</accession>
<gene>
    <name evidence="4" type="ORF">AYBTSS11_LOCUS9189</name>
</gene>
<organism evidence="4 5">
    <name type="scientific">Sphenostylis stenocarpa</name>
    <dbReference type="NCBI Taxonomy" id="92480"/>
    <lineage>
        <taxon>Eukaryota</taxon>
        <taxon>Viridiplantae</taxon>
        <taxon>Streptophyta</taxon>
        <taxon>Embryophyta</taxon>
        <taxon>Tracheophyta</taxon>
        <taxon>Spermatophyta</taxon>
        <taxon>Magnoliopsida</taxon>
        <taxon>eudicotyledons</taxon>
        <taxon>Gunneridae</taxon>
        <taxon>Pentapetalae</taxon>
        <taxon>rosids</taxon>
        <taxon>fabids</taxon>
        <taxon>Fabales</taxon>
        <taxon>Fabaceae</taxon>
        <taxon>Papilionoideae</taxon>
        <taxon>50 kb inversion clade</taxon>
        <taxon>NPAAA clade</taxon>
        <taxon>indigoferoid/millettioid clade</taxon>
        <taxon>Phaseoleae</taxon>
        <taxon>Sphenostylis</taxon>
    </lineage>
</organism>
<dbReference type="FunFam" id="3.40.50.2000:FF:000047">
    <property type="entry name" value="Glycosyltransferase"/>
    <property type="match status" value="1"/>
</dbReference>